<evidence type="ECO:0000256" key="7">
    <source>
        <dbReference type="ARBA" id="ARBA00023315"/>
    </source>
</evidence>
<gene>
    <name evidence="9" type="primary">kbl</name>
    <name evidence="11" type="ORF">ATE48_17685</name>
</gene>
<dbReference type="InterPro" id="IPR050087">
    <property type="entry name" value="AON_synthase_class-II"/>
</dbReference>
<dbReference type="RefSeq" id="WP_066773879.1">
    <property type="nucleotide sequence ID" value="NZ_CP013244.1"/>
</dbReference>
<comment type="pathway">
    <text evidence="9">Amino-acid degradation; L-threonine degradation via oxydo-reductase pathway; glycine from L-threonine: step 2/2.</text>
</comment>
<feature type="binding site" evidence="9">
    <location>
        <begin position="274"/>
        <end position="275"/>
    </location>
    <ligand>
        <name>pyridoxal 5'-phosphate</name>
        <dbReference type="ChEBI" id="CHEBI:597326"/>
        <note>ligand shared between dimeric partners</note>
    </ligand>
</feature>
<dbReference type="STRING" id="1759059.ATE48_17685"/>
<evidence type="ECO:0000256" key="3">
    <source>
        <dbReference type="ARBA" id="ARBA00010008"/>
    </source>
</evidence>
<keyword evidence="12" id="KW-1185">Reference proteome</keyword>
<evidence type="ECO:0000256" key="6">
    <source>
        <dbReference type="ARBA" id="ARBA00023133"/>
    </source>
</evidence>
<dbReference type="AlphaFoldDB" id="A0A1B1ALZ2"/>
<accession>A0A1B1ALZ2</accession>
<dbReference type="GO" id="GO:0016874">
    <property type="term" value="F:ligase activity"/>
    <property type="evidence" value="ECO:0007669"/>
    <property type="project" value="UniProtKB-KW"/>
</dbReference>
<comment type="catalytic activity">
    <reaction evidence="9">
        <text>glycine + acetyl-CoA = (2S)-2-amino-3-oxobutanoate + CoA</text>
        <dbReference type="Rhea" id="RHEA:20736"/>
        <dbReference type="ChEBI" id="CHEBI:57287"/>
        <dbReference type="ChEBI" id="CHEBI:57288"/>
        <dbReference type="ChEBI" id="CHEBI:57305"/>
        <dbReference type="ChEBI" id="CHEBI:78948"/>
        <dbReference type="EC" id="2.3.1.29"/>
    </reaction>
</comment>
<comment type="pathway">
    <text evidence="2">Porphyrin-containing compound metabolism; protoporphyrin-IX biosynthesis; 5-aminolevulinate from glycine: step 1/1.</text>
</comment>
<dbReference type="Proteomes" id="UP000092498">
    <property type="component" value="Chromosome"/>
</dbReference>
<name>A0A1B1ALZ2_9PROT</name>
<dbReference type="InParanoid" id="A0A1B1ALZ2"/>
<feature type="binding site" description="in other chain" evidence="9">
    <location>
        <begin position="111"/>
        <end position="112"/>
    </location>
    <ligand>
        <name>pyridoxal 5'-phosphate</name>
        <dbReference type="ChEBI" id="CHEBI:597326"/>
        <note>ligand shared between dimeric partners</note>
    </ligand>
</feature>
<dbReference type="KEGG" id="cbot:ATE48_17685"/>
<dbReference type="Gene3D" id="3.40.640.10">
    <property type="entry name" value="Type I PLP-dependent aspartate aminotransferase-like (Major domain)"/>
    <property type="match status" value="1"/>
</dbReference>
<dbReference type="InterPro" id="IPR015422">
    <property type="entry name" value="PyrdxlP-dep_Trfase_small"/>
</dbReference>
<dbReference type="GO" id="GO:0030170">
    <property type="term" value="F:pyridoxal phosphate binding"/>
    <property type="evidence" value="ECO:0007669"/>
    <property type="project" value="UniProtKB-UniRule"/>
</dbReference>
<dbReference type="Pfam" id="PF00155">
    <property type="entry name" value="Aminotran_1_2"/>
    <property type="match status" value="1"/>
</dbReference>
<comment type="pathway">
    <text evidence="1">Cofactor biosynthesis; biotin biosynthesis.</text>
</comment>
<dbReference type="FunFam" id="3.90.1150.10:FF:000004">
    <property type="entry name" value="2-amino-3-ketobutyrate coenzyme A ligase"/>
    <property type="match status" value="1"/>
</dbReference>
<dbReference type="FunCoup" id="A0A1B1ALZ2">
    <property type="interactions" value="416"/>
</dbReference>
<dbReference type="UniPathway" id="UPA00046">
    <property type="reaction ID" value="UER00506"/>
</dbReference>
<comment type="catalytic activity">
    <reaction evidence="8">
        <text>succinyl-CoA + glycine + H(+) = 5-aminolevulinate + CO2 + CoA</text>
        <dbReference type="Rhea" id="RHEA:12921"/>
        <dbReference type="ChEBI" id="CHEBI:15378"/>
        <dbReference type="ChEBI" id="CHEBI:16526"/>
        <dbReference type="ChEBI" id="CHEBI:57287"/>
        <dbReference type="ChEBI" id="CHEBI:57292"/>
        <dbReference type="ChEBI" id="CHEBI:57305"/>
        <dbReference type="ChEBI" id="CHEBI:356416"/>
        <dbReference type="EC" id="2.3.1.37"/>
    </reaction>
</comment>
<feature type="binding site" description="in other chain" evidence="9">
    <location>
        <position position="185"/>
    </location>
    <ligand>
        <name>pyridoxal 5'-phosphate</name>
        <dbReference type="ChEBI" id="CHEBI:597326"/>
        <note>ligand shared between dimeric partners</note>
    </ligand>
</feature>
<dbReference type="InterPro" id="IPR015424">
    <property type="entry name" value="PyrdxlP-dep_Trfase"/>
</dbReference>
<organism evidence="11 12">
    <name type="scientific">Candidatus Viadribacter manganicus</name>
    <dbReference type="NCBI Taxonomy" id="1759059"/>
    <lineage>
        <taxon>Bacteria</taxon>
        <taxon>Pseudomonadati</taxon>
        <taxon>Pseudomonadota</taxon>
        <taxon>Alphaproteobacteria</taxon>
        <taxon>Hyphomonadales</taxon>
        <taxon>Hyphomonadaceae</taxon>
        <taxon>Candidatus Viadribacter</taxon>
    </lineage>
</organism>
<evidence type="ECO:0000256" key="1">
    <source>
        <dbReference type="ARBA" id="ARBA00004746"/>
    </source>
</evidence>
<keyword evidence="11" id="KW-0436">Ligase</keyword>
<dbReference type="PANTHER" id="PTHR13693:SF102">
    <property type="entry name" value="2-AMINO-3-KETOBUTYRATE COENZYME A LIGASE, MITOCHONDRIAL"/>
    <property type="match status" value="1"/>
</dbReference>
<dbReference type="FunFam" id="3.40.640.10:FF:000006">
    <property type="entry name" value="5-aminolevulinate synthase, mitochondrial"/>
    <property type="match status" value="1"/>
</dbReference>
<feature type="binding site" description="in other chain" evidence="9">
    <location>
        <begin position="210"/>
        <end position="213"/>
    </location>
    <ligand>
        <name>pyridoxal 5'-phosphate</name>
        <dbReference type="ChEBI" id="CHEBI:597326"/>
        <note>ligand shared between dimeric partners</note>
    </ligand>
</feature>
<keyword evidence="5 9" id="KW-0663">Pyridoxal phosphate</keyword>
<dbReference type="GO" id="GO:0019518">
    <property type="term" value="P:L-threonine catabolic process to glycine"/>
    <property type="evidence" value="ECO:0007669"/>
    <property type="project" value="UniProtKB-UniRule"/>
</dbReference>
<evidence type="ECO:0000313" key="11">
    <source>
        <dbReference type="EMBL" id="ANP47598.1"/>
    </source>
</evidence>
<dbReference type="PANTHER" id="PTHR13693">
    <property type="entry name" value="CLASS II AMINOTRANSFERASE/8-AMINO-7-OXONONANOATE SYNTHASE"/>
    <property type="match status" value="1"/>
</dbReference>
<comment type="subunit">
    <text evidence="9">Homodimer.</text>
</comment>
<sequence length="394" mass="42837">MYGEFQKHIEKEIASIREAGFYKEERVIATPQGAEIGVTGGKSVINMCANNYLGLAQDARIKAAAHEGLDQWGYGMASVRFICGTQTVHKQLEDDLSKWLQMEDTILYPSCFDANGGLFEVLLGAEDAIISDELNHASIIDGVRLCKAQRYRYKNNDMNDLEAQLKAADAAGARFKLISTDGVFSMDGVIASLDQICDLAERYNALVHVDDSHSTGIVGPGGRGTAEYRNCIERLDILTSTLGKALGGASGGFTSAKRAIVELLRQRSRPYLFSNTVPPPIVAAARKAVELAAKGDDLRKQLKSNMELFRNGLEAAGFDLLPGEHPIIPVMLYDAKPAVALAEELLKRGVYVIAFSYPVVPKGKARIRTQMSAAHTRDEVERAVAAFAEAKAVL</sequence>
<dbReference type="CDD" id="cd06454">
    <property type="entry name" value="KBL_like"/>
    <property type="match status" value="1"/>
</dbReference>
<feature type="modified residue" description="N6-(pyridoxal phosphate)lysine" evidence="9">
    <location>
        <position position="244"/>
    </location>
</feature>
<feature type="binding site" evidence="9">
    <location>
        <position position="368"/>
    </location>
    <ligand>
        <name>substrate</name>
    </ligand>
</feature>
<dbReference type="HAMAP" id="MF_00985">
    <property type="entry name" value="2am3keto_CoA_ligase"/>
    <property type="match status" value="1"/>
</dbReference>
<dbReference type="PROSITE" id="PS00599">
    <property type="entry name" value="AA_TRANSFER_CLASS_2"/>
    <property type="match status" value="1"/>
</dbReference>
<dbReference type="GO" id="GO:0003870">
    <property type="term" value="F:5-aminolevulinate synthase activity"/>
    <property type="evidence" value="ECO:0007669"/>
    <property type="project" value="UniProtKB-EC"/>
</dbReference>
<proteinExistence type="inferred from homology"/>
<feature type="binding site" description="in other chain" evidence="9">
    <location>
        <begin position="241"/>
        <end position="244"/>
    </location>
    <ligand>
        <name>pyridoxal 5'-phosphate</name>
        <dbReference type="ChEBI" id="CHEBI:597326"/>
        <note>ligand shared between dimeric partners</note>
    </ligand>
</feature>
<evidence type="ECO:0000313" key="12">
    <source>
        <dbReference type="Proteomes" id="UP000092498"/>
    </source>
</evidence>
<dbReference type="EMBL" id="CP013244">
    <property type="protein sequence ID" value="ANP47598.1"/>
    <property type="molecule type" value="Genomic_DNA"/>
</dbReference>
<dbReference type="SUPFAM" id="SSF53383">
    <property type="entry name" value="PLP-dependent transferases"/>
    <property type="match status" value="1"/>
</dbReference>
<dbReference type="GO" id="GO:0006783">
    <property type="term" value="P:heme biosynthetic process"/>
    <property type="evidence" value="ECO:0007669"/>
    <property type="project" value="UniProtKB-KW"/>
</dbReference>
<evidence type="ECO:0000256" key="2">
    <source>
        <dbReference type="ARBA" id="ARBA00005029"/>
    </source>
</evidence>
<dbReference type="NCBIfam" id="NF005394">
    <property type="entry name" value="PRK06939.1"/>
    <property type="match status" value="1"/>
</dbReference>
<evidence type="ECO:0000256" key="8">
    <source>
        <dbReference type="ARBA" id="ARBA00047654"/>
    </source>
</evidence>
<dbReference type="InterPro" id="IPR011282">
    <property type="entry name" value="2am3keto_CoA_ligase"/>
</dbReference>
<comment type="cofactor">
    <cofactor evidence="9">
        <name>pyridoxal 5'-phosphate</name>
        <dbReference type="ChEBI" id="CHEBI:597326"/>
    </cofactor>
    <text evidence="9">Binds 1 pyridoxal phosphate per subunit.</text>
</comment>
<keyword evidence="6" id="KW-0350">Heme biosynthesis</keyword>
<comment type="function">
    <text evidence="9">Catalyzes the cleavage of 2-amino-3-ketobutyrate to glycine and acetyl-CoA.</text>
</comment>
<dbReference type="GO" id="GO:0008890">
    <property type="term" value="F:glycine C-acetyltransferase activity"/>
    <property type="evidence" value="ECO:0007669"/>
    <property type="project" value="UniProtKB-UniRule"/>
</dbReference>
<evidence type="ECO:0000259" key="10">
    <source>
        <dbReference type="Pfam" id="PF00155"/>
    </source>
</evidence>
<evidence type="ECO:0000256" key="4">
    <source>
        <dbReference type="ARBA" id="ARBA00022679"/>
    </source>
</evidence>
<dbReference type="EC" id="2.3.1.29" evidence="9"/>
<evidence type="ECO:0000256" key="9">
    <source>
        <dbReference type="HAMAP-Rule" id="MF_00985"/>
    </source>
</evidence>
<comment type="similarity">
    <text evidence="3">Belongs to the class-II pyridoxal-phosphate-dependent aminotransferase family. BioF subfamily.</text>
</comment>
<dbReference type="InterPro" id="IPR015421">
    <property type="entry name" value="PyrdxlP-dep_Trfase_major"/>
</dbReference>
<keyword evidence="4 9" id="KW-0808">Transferase</keyword>
<feature type="domain" description="Aminotransferase class I/classII large" evidence="10">
    <location>
        <begin position="43"/>
        <end position="387"/>
    </location>
</feature>
<dbReference type="InterPro" id="IPR004839">
    <property type="entry name" value="Aminotransferase_I/II_large"/>
</dbReference>
<evidence type="ECO:0000256" key="5">
    <source>
        <dbReference type="ARBA" id="ARBA00022898"/>
    </source>
</evidence>
<reference evidence="11 12" key="1">
    <citation type="submission" date="2015-11" db="EMBL/GenBank/DDBJ databases">
        <title>Whole-Genome Sequence of Candidatus Oderbacter manganicum from the National Park Lower Oder Valley, Germany.</title>
        <authorList>
            <person name="Braun B."/>
            <person name="Liere K."/>
            <person name="Szewzyk U."/>
        </authorList>
    </citation>
    <scope>NUCLEOTIDE SEQUENCE [LARGE SCALE GENOMIC DNA]</scope>
    <source>
        <strain evidence="11 12">OTSz_A_272</strain>
    </source>
</reference>
<feature type="binding site" evidence="9">
    <location>
        <position position="136"/>
    </location>
    <ligand>
        <name>substrate</name>
    </ligand>
</feature>
<dbReference type="GO" id="GO:0005829">
    <property type="term" value="C:cytosol"/>
    <property type="evidence" value="ECO:0007669"/>
    <property type="project" value="TreeGrafter"/>
</dbReference>
<dbReference type="Gene3D" id="3.90.1150.10">
    <property type="entry name" value="Aspartate Aminotransferase, domain 1"/>
    <property type="match status" value="1"/>
</dbReference>
<keyword evidence="7 9" id="KW-0012">Acyltransferase</keyword>
<dbReference type="OrthoDB" id="9807157at2"/>
<protein>
    <recommendedName>
        <fullName evidence="9">2-amino-3-ketobutyrate coenzyme A ligase</fullName>
        <shortName evidence="9">AKB ligase</shortName>
        <ecNumber evidence="9">2.3.1.29</ecNumber>
    </recommendedName>
    <alternativeName>
        <fullName evidence="9">Glycine acetyltransferase</fullName>
    </alternativeName>
</protein>
<dbReference type="NCBIfam" id="TIGR01822">
    <property type="entry name" value="2am3keto_CoA"/>
    <property type="match status" value="1"/>
</dbReference>
<dbReference type="InterPro" id="IPR001917">
    <property type="entry name" value="Aminotrans_II_pyridoxalP_BS"/>
</dbReference>